<dbReference type="EMBL" id="VEVO01000012">
    <property type="protein sequence ID" value="KAF0033807.1"/>
    <property type="molecule type" value="Genomic_DNA"/>
</dbReference>
<dbReference type="Proteomes" id="UP000438429">
    <property type="component" value="Unassembled WGS sequence"/>
</dbReference>
<dbReference type="InterPro" id="IPR004177">
    <property type="entry name" value="DDHD_dom"/>
</dbReference>
<feature type="compositionally biased region" description="Low complexity" evidence="8">
    <location>
        <begin position="794"/>
        <end position="809"/>
    </location>
</feature>
<comment type="similarity">
    <text evidence="2">Belongs to the TACC family.</text>
</comment>
<dbReference type="GO" id="GO:0030134">
    <property type="term" value="C:COPII-coated ER to Golgi transport vesicle"/>
    <property type="evidence" value="ECO:0007669"/>
    <property type="project" value="TreeGrafter"/>
</dbReference>
<dbReference type="Pfam" id="PF00536">
    <property type="entry name" value="SAM_1"/>
    <property type="match status" value="1"/>
</dbReference>
<evidence type="ECO:0000259" key="9">
    <source>
        <dbReference type="PROSITE" id="PS50918"/>
    </source>
</evidence>
<reference evidence="11 12" key="1">
    <citation type="submission" date="2019-06" db="EMBL/GenBank/DDBJ databases">
        <title>Draft genomes of female and male turbot (Scophthalmus maximus).</title>
        <authorList>
            <person name="Xu H."/>
            <person name="Xu X.-W."/>
            <person name="Shao C."/>
            <person name="Chen S."/>
        </authorList>
    </citation>
    <scope>NUCLEOTIDE SEQUENCE [LARGE SCALE GENOMIC DNA]</scope>
    <source>
        <strain evidence="11">Ysfricsl-2016a</strain>
        <tissue evidence="11">Blood</tissue>
    </source>
</reference>
<sequence length="1079" mass="122086">MYVKLSVLPALDEASPSSTSSFEMLDMESVPAPYQEVQPHWFFCLRADDNTSWLPFSREDSDKLERANTGDEKEEVVVAVDGERYDINVKERKRYAVYWEQAPTEVRRCTWFYKGDKDTTFKPYPEAFSQSLEEAYMIAVTLDEWKRKLEFPTGETVILHNPKLIMHYQPFGLQDEWVSSPSEQTRPRTVKRGVDSISVEIPDVSDFRSASLSLLASHYKRAQQDGQVGRVEFLPVNWHNALHGDATGVDEDIQRITLPSISRLRHFTNDTLLDLFFYNSPTYCQTIVDTVASEINRLHALFKQRHPGFSGAVSVVGHSLGSLILFDLLTNQRTGSETREGVPSGELRHLNCDTLEQTLTRLGLQQYLDTLQAENLDLESLALCHDSDLKVLGIPLGPRKKILNYVRRKWLPEDYKMGTVHLAPGLQVPPQVTSDHDGSQSSGATPQFHREQSVTSAVDYEYFDVGIGQVSIEYPQFAFQPQTFFAFGSPIGMFLTVRGLKHIDPNYTFPTCKNFYNIYHPYDPVAYRIEPMIVSEVDLEPMLIPHHKGRKRMHLELKDSLTRMSMDLKNNVLGSLRTAWQSFARLPVAALPPVEEGETTIERHLEETQGACDEVDSSESAEQSEQPEIKVGMLNGGRRIDYVLQEKPIESFNEYLFAIQSHLCYCSDSEGTFETPEAESPGVVKHLSQLDNSNHTGLHDVTNHFLDNNAVETVSFQEVDSLNNLTNSSPNNSSFSLDQNLNLTLSTKPSPGEGLSTSTPLPQPQAVRPPSLSVLSPLNKPDPTEVDDEAPVTSDSSPDSNSSRSVDPDLLNGNTNSLMSNKKLTCEINDTIITNSCKVKQNQVMQKEFSEQQYEDTCKLKNTTGGSEMQKTGSQVLDSICISEAEKEAVLTLIREEIITKEVEANDWKKKYEDCRQEVNEMRKIVAEYEKTIAQMIEDEQRNGASSQKALHAVTMEKEAALADLNSVERSLSDVFRRYENMKSTLEGFKKNEEVLKKCAQEYLVRVKQEEQRYQTLKLHAEEKLDKANEDIAQVRAKASSEHMALNASLRKEQMKNESLEQALQQKVVKWHPLHANSR</sequence>
<evidence type="ECO:0000256" key="2">
    <source>
        <dbReference type="ARBA" id="ARBA00009423"/>
    </source>
</evidence>
<dbReference type="PANTHER" id="PTHR23509:SF7">
    <property type="entry name" value="PHOSPHOLIPASE DDHD2"/>
    <property type="match status" value="1"/>
</dbReference>
<feature type="compositionally biased region" description="Low complexity" evidence="8">
    <location>
        <begin position="725"/>
        <end position="737"/>
    </location>
</feature>
<dbReference type="PROSITE" id="PS50918">
    <property type="entry name" value="WWE"/>
    <property type="match status" value="1"/>
</dbReference>
<evidence type="ECO:0000256" key="6">
    <source>
        <dbReference type="ARBA" id="ARBA00038464"/>
    </source>
</evidence>
<dbReference type="InterPro" id="IPR007707">
    <property type="entry name" value="TACC_C"/>
</dbReference>
<dbReference type="Pfam" id="PF23464">
    <property type="entry name" value="WWE_3"/>
    <property type="match status" value="1"/>
</dbReference>
<comment type="subcellular location">
    <subcellularLocation>
        <location evidence="1">Cytoplasm</location>
        <location evidence="1">Cytoskeleton</location>
    </subcellularLocation>
</comment>
<dbReference type="SMART" id="SM00454">
    <property type="entry name" value="SAM"/>
    <property type="match status" value="1"/>
</dbReference>
<feature type="domain" description="WWE" evidence="9">
    <location>
        <begin position="27"/>
        <end position="108"/>
    </location>
</feature>
<feature type="domain" description="DDHD" evidence="10">
    <location>
        <begin position="477"/>
        <end position="681"/>
    </location>
</feature>
<organism evidence="11 12">
    <name type="scientific">Scophthalmus maximus</name>
    <name type="common">Turbot</name>
    <name type="synonym">Psetta maxima</name>
    <dbReference type="NCBI Taxonomy" id="52904"/>
    <lineage>
        <taxon>Eukaryota</taxon>
        <taxon>Metazoa</taxon>
        <taxon>Chordata</taxon>
        <taxon>Craniata</taxon>
        <taxon>Vertebrata</taxon>
        <taxon>Euteleostomi</taxon>
        <taxon>Actinopterygii</taxon>
        <taxon>Neopterygii</taxon>
        <taxon>Teleostei</taxon>
        <taxon>Neoteleostei</taxon>
        <taxon>Acanthomorphata</taxon>
        <taxon>Carangaria</taxon>
        <taxon>Pleuronectiformes</taxon>
        <taxon>Pleuronectoidei</taxon>
        <taxon>Scophthalmidae</taxon>
        <taxon>Scophthalmus</taxon>
    </lineage>
</organism>
<keyword evidence="5" id="KW-0206">Cytoskeleton</keyword>
<dbReference type="Pfam" id="PF02862">
    <property type="entry name" value="DDHD"/>
    <property type="match status" value="1"/>
</dbReference>
<dbReference type="GO" id="GO:0004806">
    <property type="term" value="F:triacylglycerol lipase activity"/>
    <property type="evidence" value="ECO:0007669"/>
    <property type="project" value="TreeGrafter"/>
</dbReference>
<dbReference type="SMART" id="SM01127">
    <property type="entry name" value="DDHD"/>
    <property type="match status" value="1"/>
</dbReference>
<evidence type="ECO:0000256" key="4">
    <source>
        <dbReference type="ARBA" id="ARBA00023054"/>
    </source>
</evidence>
<evidence type="ECO:0008006" key="13">
    <source>
        <dbReference type="Google" id="ProtNLM"/>
    </source>
</evidence>
<feature type="compositionally biased region" description="Polar residues" evidence="8">
    <location>
        <begin position="738"/>
        <end position="760"/>
    </location>
</feature>
<dbReference type="GO" id="GO:0046872">
    <property type="term" value="F:metal ion binding"/>
    <property type="evidence" value="ECO:0007669"/>
    <property type="project" value="InterPro"/>
</dbReference>
<dbReference type="PANTHER" id="PTHR23509">
    <property type="entry name" value="PA-PL1 PHOSPHOLIPASE FAMILY"/>
    <property type="match status" value="1"/>
</dbReference>
<keyword evidence="4 7" id="KW-0175">Coiled coil</keyword>
<dbReference type="GO" id="GO:0005856">
    <property type="term" value="C:cytoskeleton"/>
    <property type="evidence" value="ECO:0007669"/>
    <property type="project" value="UniProtKB-SubCell"/>
</dbReference>
<evidence type="ECO:0000256" key="8">
    <source>
        <dbReference type="SAM" id="MobiDB-lite"/>
    </source>
</evidence>
<dbReference type="GO" id="GO:0004620">
    <property type="term" value="F:phospholipase activity"/>
    <property type="evidence" value="ECO:0007669"/>
    <property type="project" value="TreeGrafter"/>
</dbReference>
<feature type="coiled-coil region" evidence="7">
    <location>
        <begin position="1007"/>
        <end position="1070"/>
    </location>
</feature>
<proteinExistence type="inferred from homology"/>
<comment type="similarity">
    <text evidence="6">Belongs to the PA-PLA1 family.</text>
</comment>
<feature type="region of interest" description="Disordered" evidence="8">
    <location>
        <begin position="725"/>
        <end position="816"/>
    </location>
</feature>
<dbReference type="Gene3D" id="1.10.150.50">
    <property type="entry name" value="Transcription Factor, Ets-1"/>
    <property type="match status" value="1"/>
</dbReference>
<comment type="caution">
    <text evidence="11">The sequence shown here is derived from an EMBL/GenBank/DDBJ whole genome shotgun (WGS) entry which is preliminary data.</text>
</comment>
<feature type="coiled-coil region" evidence="7">
    <location>
        <begin position="905"/>
        <end position="939"/>
    </location>
</feature>
<evidence type="ECO:0000259" key="10">
    <source>
        <dbReference type="PROSITE" id="PS51043"/>
    </source>
</evidence>
<dbReference type="PROSITE" id="PS51043">
    <property type="entry name" value="DDHD"/>
    <property type="match status" value="1"/>
</dbReference>
<feature type="region of interest" description="Disordered" evidence="8">
    <location>
        <begin position="430"/>
        <end position="450"/>
    </location>
</feature>
<dbReference type="InterPro" id="IPR057825">
    <property type="entry name" value="WWE_SEC23-DDH2"/>
</dbReference>
<evidence type="ECO:0000313" key="12">
    <source>
        <dbReference type="Proteomes" id="UP000438429"/>
    </source>
</evidence>
<dbReference type="Pfam" id="PF02825">
    <property type="entry name" value="WWE"/>
    <property type="match status" value="1"/>
</dbReference>
<keyword evidence="3" id="KW-0963">Cytoplasm</keyword>
<feature type="region of interest" description="Disordered" evidence="8">
    <location>
        <begin position="608"/>
        <end position="627"/>
    </location>
</feature>
<dbReference type="InterPro" id="IPR013761">
    <property type="entry name" value="SAM/pointed_sf"/>
</dbReference>
<evidence type="ECO:0000313" key="11">
    <source>
        <dbReference type="EMBL" id="KAF0033807.1"/>
    </source>
</evidence>
<dbReference type="InterPro" id="IPR004170">
    <property type="entry name" value="WWE_dom"/>
</dbReference>
<evidence type="ECO:0000256" key="3">
    <source>
        <dbReference type="ARBA" id="ARBA00022490"/>
    </source>
</evidence>
<protein>
    <recommendedName>
        <fullName evidence="13">DDHD domain-containing protein</fullName>
    </recommendedName>
</protein>
<dbReference type="Pfam" id="PF05010">
    <property type="entry name" value="TACC_C"/>
    <property type="match status" value="1"/>
</dbReference>
<dbReference type="AlphaFoldDB" id="A0A6A4SKS2"/>
<gene>
    <name evidence="11" type="ORF">F2P81_013873</name>
</gene>
<dbReference type="InterPro" id="IPR001660">
    <property type="entry name" value="SAM"/>
</dbReference>
<dbReference type="InterPro" id="IPR058055">
    <property type="entry name" value="PA-PLA1"/>
</dbReference>
<evidence type="ECO:0000256" key="5">
    <source>
        <dbReference type="ARBA" id="ARBA00023212"/>
    </source>
</evidence>
<evidence type="ECO:0000256" key="7">
    <source>
        <dbReference type="SAM" id="Coils"/>
    </source>
</evidence>
<accession>A0A6A4SKS2</accession>
<evidence type="ECO:0000256" key="1">
    <source>
        <dbReference type="ARBA" id="ARBA00004245"/>
    </source>
</evidence>
<dbReference type="Gene3D" id="1.20.5.1700">
    <property type="match status" value="1"/>
</dbReference>
<dbReference type="SUPFAM" id="SSF47769">
    <property type="entry name" value="SAM/Pointed domain"/>
    <property type="match status" value="1"/>
</dbReference>
<name>A0A6A4SKS2_SCOMX</name>